<organism evidence="1 2">
    <name type="scientific">Halalkalibacter hemicellulosilyticusJCM 9152</name>
    <dbReference type="NCBI Taxonomy" id="1236971"/>
    <lineage>
        <taxon>Bacteria</taxon>
        <taxon>Bacillati</taxon>
        <taxon>Bacillota</taxon>
        <taxon>Bacilli</taxon>
        <taxon>Bacillales</taxon>
        <taxon>Bacillaceae</taxon>
        <taxon>Halalkalibacter</taxon>
    </lineage>
</organism>
<gene>
    <name evidence="1" type="ORF">JCM9152_2057</name>
</gene>
<dbReference type="OrthoDB" id="2876964at2"/>
<protein>
    <submittedName>
        <fullName evidence="1">Uncharacterized protein</fullName>
    </submittedName>
</protein>
<proteinExistence type="predicted"/>
<dbReference type="AlphaFoldDB" id="W4QG65"/>
<dbReference type="RefSeq" id="WP_035343469.1">
    <property type="nucleotide sequence ID" value="NZ_BAUU01000012.1"/>
</dbReference>
<dbReference type="Proteomes" id="UP000018895">
    <property type="component" value="Unassembled WGS sequence"/>
</dbReference>
<comment type="caution">
    <text evidence="1">The sequence shown here is derived from an EMBL/GenBank/DDBJ whole genome shotgun (WGS) entry which is preliminary data.</text>
</comment>
<accession>W4QG65</accession>
<name>W4QG65_9BACI</name>
<sequence length="191" mass="22194">MIEIDNTYDQIVSRACLNCQDPQFQPPKGIEKVGCCSYSPTFQLLEISRICNDHIDQFWSIYHHPAAVIHPYSIFVKAKVDPSFDQLNTPFLTQLEKDDQQTSYSICHFFKKGKGCSLHPQFKNAVCRTFICTTIEEQLTTTEQKAMNEMIKRVYQETRKFQTFHSKSLKSQSLNLKNNPEAIVHYFQSIN</sequence>
<dbReference type="EMBL" id="BAUU01000012">
    <property type="protein sequence ID" value="GAE30643.1"/>
    <property type="molecule type" value="Genomic_DNA"/>
</dbReference>
<evidence type="ECO:0000313" key="2">
    <source>
        <dbReference type="Proteomes" id="UP000018895"/>
    </source>
</evidence>
<reference evidence="1" key="1">
    <citation type="journal article" date="2014" name="Genome Announc.">
        <title>Draft Genome Sequences of Three Alkaliphilic Bacillus Strains, Bacillus wakoensis JCM 9140T, Bacillus akibai JCM 9157T, and Bacillus hemicellulosilyticus JCM 9152T.</title>
        <authorList>
            <person name="Yuki M."/>
            <person name="Oshima K."/>
            <person name="Suda W."/>
            <person name="Oshida Y."/>
            <person name="Kitamura K."/>
            <person name="Iida T."/>
            <person name="Hattori M."/>
            <person name="Ohkuma M."/>
        </authorList>
    </citation>
    <scope>NUCLEOTIDE SEQUENCE [LARGE SCALE GENOMIC DNA]</scope>
    <source>
        <strain evidence="1">JCM 9152</strain>
    </source>
</reference>
<evidence type="ECO:0000313" key="1">
    <source>
        <dbReference type="EMBL" id="GAE30643.1"/>
    </source>
</evidence>
<keyword evidence="2" id="KW-1185">Reference proteome</keyword>
<dbReference type="STRING" id="1236971.JCM9152_2057"/>